<dbReference type="CDD" id="cd02696">
    <property type="entry name" value="MurNAc-LAA"/>
    <property type="match status" value="1"/>
</dbReference>
<dbReference type="Pfam" id="PF01520">
    <property type="entry name" value="Amidase_3"/>
    <property type="match status" value="1"/>
</dbReference>
<accession>A0AAW9ERU5</accession>
<dbReference type="Gene3D" id="3.40.630.40">
    <property type="entry name" value="Zn-dependent exopeptidases"/>
    <property type="match status" value="1"/>
</dbReference>
<proteinExistence type="predicted"/>
<keyword evidence="3 5" id="KW-0378">Hydrolase</keyword>
<dbReference type="InterPro" id="IPR050695">
    <property type="entry name" value="N-acetylmuramoyl_amidase_3"/>
</dbReference>
<comment type="catalytic activity">
    <reaction evidence="1">
        <text>Hydrolyzes the link between N-acetylmuramoyl residues and L-amino acid residues in certain cell-wall glycopeptides.</text>
        <dbReference type="EC" id="3.5.1.28"/>
    </reaction>
</comment>
<dbReference type="GO" id="GO:0030288">
    <property type="term" value="C:outer membrane-bounded periplasmic space"/>
    <property type="evidence" value="ECO:0007669"/>
    <property type="project" value="TreeGrafter"/>
</dbReference>
<dbReference type="SUPFAM" id="SSF53187">
    <property type="entry name" value="Zn-dependent exopeptidases"/>
    <property type="match status" value="1"/>
</dbReference>
<evidence type="ECO:0000313" key="6">
    <source>
        <dbReference type="Proteomes" id="UP001277183"/>
    </source>
</evidence>
<protein>
    <recommendedName>
        <fullName evidence="2">N-acetylmuramoyl-L-alanine amidase</fullName>
        <ecNumber evidence="2">3.5.1.28</ecNumber>
    </recommendedName>
</protein>
<dbReference type="EMBL" id="JAWZVU010000002">
    <property type="protein sequence ID" value="MDX7718948.1"/>
    <property type="molecule type" value="Genomic_DNA"/>
</dbReference>
<evidence type="ECO:0000256" key="3">
    <source>
        <dbReference type="ARBA" id="ARBA00022801"/>
    </source>
</evidence>
<comment type="caution">
    <text evidence="5">The sequence shown here is derived from an EMBL/GenBank/DDBJ whole genome shotgun (WGS) entry which is preliminary data.</text>
</comment>
<dbReference type="RefSeq" id="WP_199415762.1">
    <property type="nucleotide sequence ID" value="NZ_JAWZVU010000002.1"/>
</dbReference>
<sequence>MRIFVVSAGHSDVDPGAVANGVKEADIAEDLRNIVASKLREAGHTVITDGDGEVNQPLSEAVKLINRGELAIEIHCNAASAATATGVESISLPKLKGLSQRLSKAIAAVTKDKVRGDGGWIDQSKSARGRLAFVNAGGIIIELFFLTNQQALEQYNATRWLVASAIADELVKGA</sequence>
<evidence type="ECO:0000256" key="2">
    <source>
        <dbReference type="ARBA" id="ARBA00011901"/>
    </source>
</evidence>
<dbReference type="InterPro" id="IPR002508">
    <property type="entry name" value="MurNAc-LAA_cat"/>
</dbReference>
<feature type="domain" description="MurNAc-LAA" evidence="4">
    <location>
        <begin position="63"/>
        <end position="171"/>
    </location>
</feature>
<name>A0AAW9ERU5_AERCA</name>
<organism evidence="5 6">
    <name type="scientific">Aeromonas caviae</name>
    <name type="common">Aeromonas punctata</name>
    <dbReference type="NCBI Taxonomy" id="648"/>
    <lineage>
        <taxon>Bacteria</taxon>
        <taxon>Pseudomonadati</taxon>
        <taxon>Pseudomonadota</taxon>
        <taxon>Gammaproteobacteria</taxon>
        <taxon>Aeromonadales</taxon>
        <taxon>Aeromonadaceae</taxon>
        <taxon>Aeromonas</taxon>
    </lineage>
</organism>
<dbReference type="GO" id="GO:0008745">
    <property type="term" value="F:N-acetylmuramoyl-L-alanine amidase activity"/>
    <property type="evidence" value="ECO:0007669"/>
    <property type="project" value="UniProtKB-EC"/>
</dbReference>
<dbReference type="PANTHER" id="PTHR30404">
    <property type="entry name" value="N-ACETYLMURAMOYL-L-ALANINE AMIDASE"/>
    <property type="match status" value="1"/>
</dbReference>
<evidence type="ECO:0000259" key="4">
    <source>
        <dbReference type="SMART" id="SM00646"/>
    </source>
</evidence>
<dbReference type="PANTHER" id="PTHR30404:SF0">
    <property type="entry name" value="N-ACETYLMURAMOYL-L-ALANINE AMIDASE AMIC"/>
    <property type="match status" value="1"/>
</dbReference>
<dbReference type="Proteomes" id="UP001277183">
    <property type="component" value="Unassembled WGS sequence"/>
</dbReference>
<dbReference type="GO" id="GO:0009253">
    <property type="term" value="P:peptidoglycan catabolic process"/>
    <property type="evidence" value="ECO:0007669"/>
    <property type="project" value="InterPro"/>
</dbReference>
<dbReference type="AlphaFoldDB" id="A0AAW9ERU5"/>
<reference evidence="5" key="1">
    <citation type="submission" date="2023-11" db="EMBL/GenBank/DDBJ databases">
        <title>WGS of Aeromonas in Northern Israel.</title>
        <authorList>
            <person name="Hershko Y."/>
        </authorList>
    </citation>
    <scope>NUCLEOTIDE SEQUENCE</scope>
    <source>
        <strain evidence="5">77416</strain>
    </source>
</reference>
<evidence type="ECO:0000313" key="5">
    <source>
        <dbReference type="EMBL" id="MDX7718948.1"/>
    </source>
</evidence>
<dbReference type="EC" id="3.5.1.28" evidence="2"/>
<dbReference type="SMART" id="SM00646">
    <property type="entry name" value="Ami_3"/>
    <property type="match status" value="1"/>
</dbReference>
<gene>
    <name evidence="5" type="ORF">SJS77_00345</name>
</gene>
<evidence type="ECO:0000256" key="1">
    <source>
        <dbReference type="ARBA" id="ARBA00001561"/>
    </source>
</evidence>